<reference evidence="2 3" key="1">
    <citation type="submission" date="2016-04" db="EMBL/GenBank/DDBJ databases">
        <title>A degradative enzymes factory behind the ericoid mycorrhizal symbiosis.</title>
        <authorList>
            <consortium name="DOE Joint Genome Institute"/>
            <person name="Martino E."/>
            <person name="Morin E."/>
            <person name="Grelet G."/>
            <person name="Kuo A."/>
            <person name="Kohler A."/>
            <person name="Daghino S."/>
            <person name="Barry K."/>
            <person name="Choi C."/>
            <person name="Cichocki N."/>
            <person name="Clum A."/>
            <person name="Copeland A."/>
            <person name="Hainaut M."/>
            <person name="Haridas S."/>
            <person name="Labutti K."/>
            <person name="Lindquist E."/>
            <person name="Lipzen A."/>
            <person name="Khouja H.-R."/>
            <person name="Murat C."/>
            <person name="Ohm R."/>
            <person name="Olson A."/>
            <person name="Spatafora J."/>
            <person name="Veneault-Fourrey C."/>
            <person name="Henrissat B."/>
            <person name="Grigoriev I."/>
            <person name="Martin F."/>
            <person name="Perotto S."/>
        </authorList>
    </citation>
    <scope>NUCLEOTIDE SEQUENCE [LARGE SCALE GENOMIC DNA]</scope>
    <source>
        <strain evidence="2 3">E</strain>
    </source>
</reference>
<dbReference type="OrthoDB" id="10544603at2759"/>
<organism evidence="2 3">
    <name type="scientific">Hyaloscypha bicolor E</name>
    <dbReference type="NCBI Taxonomy" id="1095630"/>
    <lineage>
        <taxon>Eukaryota</taxon>
        <taxon>Fungi</taxon>
        <taxon>Dikarya</taxon>
        <taxon>Ascomycota</taxon>
        <taxon>Pezizomycotina</taxon>
        <taxon>Leotiomycetes</taxon>
        <taxon>Helotiales</taxon>
        <taxon>Hyaloscyphaceae</taxon>
        <taxon>Hyaloscypha</taxon>
        <taxon>Hyaloscypha bicolor</taxon>
    </lineage>
</organism>
<evidence type="ECO:0000256" key="1">
    <source>
        <dbReference type="SAM" id="MobiDB-lite"/>
    </source>
</evidence>
<protein>
    <submittedName>
        <fullName evidence="2">Uncharacterized protein</fullName>
    </submittedName>
</protein>
<proteinExistence type="predicted"/>
<feature type="compositionally biased region" description="Low complexity" evidence="1">
    <location>
        <begin position="116"/>
        <end position="125"/>
    </location>
</feature>
<dbReference type="GeneID" id="36594634"/>
<gene>
    <name evidence="2" type="ORF">K444DRAFT_661217</name>
</gene>
<accession>A0A2J6TJF5</accession>
<keyword evidence="3" id="KW-1185">Reference proteome</keyword>
<sequence length="184" mass="19668">MCFVLVQFIKKAPQTSSSWHLPVHLPVIPPTYLGLKTLITPHIGLLYPNQITSIATRWHGVDRDGSLGGAQTHLKELGQNHVLGVLQLMKQRGWKDYLTVEYVEGSAAPDDDMVEAGPAPSSPADAPAPPPASDRAGTATTHPFSAREEHLFSIAADAPGLSILPAEDVATTLLPTDDPAVKDE</sequence>
<dbReference type="Proteomes" id="UP000235371">
    <property type="component" value="Unassembled WGS sequence"/>
</dbReference>
<dbReference type="InParanoid" id="A0A2J6TJF5"/>
<dbReference type="EMBL" id="KZ613782">
    <property type="protein sequence ID" value="PMD63142.1"/>
    <property type="molecule type" value="Genomic_DNA"/>
</dbReference>
<name>A0A2J6TJF5_9HELO</name>
<evidence type="ECO:0000313" key="3">
    <source>
        <dbReference type="Proteomes" id="UP000235371"/>
    </source>
</evidence>
<evidence type="ECO:0000313" key="2">
    <source>
        <dbReference type="EMBL" id="PMD63142.1"/>
    </source>
</evidence>
<feature type="region of interest" description="Disordered" evidence="1">
    <location>
        <begin position="109"/>
        <end position="148"/>
    </location>
</feature>
<dbReference type="RefSeq" id="XP_024740046.1">
    <property type="nucleotide sequence ID" value="XM_024886557.1"/>
</dbReference>
<dbReference type="AlphaFoldDB" id="A0A2J6TJF5"/>